<dbReference type="GO" id="GO:0007166">
    <property type="term" value="P:cell surface receptor signaling pathway"/>
    <property type="evidence" value="ECO:0007669"/>
    <property type="project" value="InterPro"/>
</dbReference>
<dbReference type="InterPro" id="IPR051384">
    <property type="entry name" value="Mth_GPCR"/>
</dbReference>
<dbReference type="GO" id="GO:0008528">
    <property type="term" value="F:G protein-coupled peptide receptor activity"/>
    <property type="evidence" value="ECO:0007669"/>
    <property type="project" value="TreeGrafter"/>
</dbReference>
<dbReference type="Pfam" id="PF00002">
    <property type="entry name" value="7tm_2"/>
    <property type="match status" value="1"/>
</dbReference>
<reference evidence="13" key="1">
    <citation type="submission" date="2022-01" db="EMBL/GenBank/DDBJ databases">
        <authorList>
            <person name="King R."/>
        </authorList>
    </citation>
    <scope>NUCLEOTIDE SEQUENCE</scope>
</reference>
<dbReference type="OrthoDB" id="6134459at2759"/>
<proteinExistence type="inferred from homology"/>
<protein>
    <recommendedName>
        <fullName evidence="12">G-protein coupled receptors family 2 profile 2 domain-containing protein</fullName>
    </recommendedName>
</protein>
<keyword evidence="7 10" id="KW-0472">Membrane</keyword>
<evidence type="ECO:0000256" key="5">
    <source>
        <dbReference type="ARBA" id="ARBA00022989"/>
    </source>
</evidence>
<dbReference type="PROSITE" id="PS50261">
    <property type="entry name" value="G_PROTEIN_RECEP_F2_4"/>
    <property type="match status" value="1"/>
</dbReference>
<feature type="signal peptide" evidence="11">
    <location>
        <begin position="1"/>
        <end position="19"/>
    </location>
</feature>
<feature type="transmembrane region" description="Helical" evidence="10">
    <location>
        <begin position="379"/>
        <end position="402"/>
    </location>
</feature>
<dbReference type="GO" id="GO:0012505">
    <property type="term" value="C:endomembrane system"/>
    <property type="evidence" value="ECO:0007669"/>
    <property type="project" value="UniProtKB-SubCell"/>
</dbReference>
<evidence type="ECO:0000256" key="7">
    <source>
        <dbReference type="ARBA" id="ARBA00023136"/>
    </source>
</evidence>
<evidence type="ECO:0000256" key="11">
    <source>
        <dbReference type="SAM" id="SignalP"/>
    </source>
</evidence>
<organism evidence="13 14">
    <name type="scientific">Diabrotica balteata</name>
    <name type="common">Banded cucumber beetle</name>
    <dbReference type="NCBI Taxonomy" id="107213"/>
    <lineage>
        <taxon>Eukaryota</taxon>
        <taxon>Metazoa</taxon>
        <taxon>Ecdysozoa</taxon>
        <taxon>Arthropoda</taxon>
        <taxon>Hexapoda</taxon>
        <taxon>Insecta</taxon>
        <taxon>Pterygota</taxon>
        <taxon>Neoptera</taxon>
        <taxon>Endopterygota</taxon>
        <taxon>Coleoptera</taxon>
        <taxon>Polyphaga</taxon>
        <taxon>Cucujiformia</taxon>
        <taxon>Chrysomeloidea</taxon>
        <taxon>Chrysomelidae</taxon>
        <taxon>Galerucinae</taxon>
        <taxon>Diabroticina</taxon>
        <taxon>Diabroticites</taxon>
        <taxon>Diabrotica</taxon>
    </lineage>
</organism>
<keyword evidence="8" id="KW-0675">Receptor</keyword>
<keyword evidence="3 10" id="KW-0812">Transmembrane</keyword>
<dbReference type="CDD" id="cd15039">
    <property type="entry name" value="7tmB3_Methuselah-like"/>
    <property type="match status" value="1"/>
</dbReference>
<keyword evidence="6" id="KW-0297">G-protein coupled receptor</keyword>
<evidence type="ECO:0000256" key="8">
    <source>
        <dbReference type="ARBA" id="ARBA00023170"/>
    </source>
</evidence>
<comment type="subcellular location">
    <subcellularLocation>
        <location evidence="1">Endomembrane system</location>
        <topology evidence="1">Multi-pass membrane protein</topology>
    </subcellularLocation>
</comment>
<evidence type="ECO:0000256" key="9">
    <source>
        <dbReference type="ARBA" id="ARBA00023224"/>
    </source>
</evidence>
<feature type="chain" id="PRO_5040124622" description="G-protein coupled receptors family 2 profile 2 domain-containing protein" evidence="11">
    <location>
        <begin position="20"/>
        <end position="640"/>
    </location>
</feature>
<dbReference type="InterPro" id="IPR000832">
    <property type="entry name" value="GPCR_2_secretin-like"/>
</dbReference>
<evidence type="ECO:0000259" key="12">
    <source>
        <dbReference type="PROSITE" id="PS50261"/>
    </source>
</evidence>
<dbReference type="EMBL" id="OU898279">
    <property type="protein sequence ID" value="CAG9833808.1"/>
    <property type="molecule type" value="Genomic_DNA"/>
</dbReference>
<dbReference type="Proteomes" id="UP001153709">
    <property type="component" value="Chromosome 4"/>
</dbReference>
<evidence type="ECO:0000313" key="13">
    <source>
        <dbReference type="EMBL" id="CAG9833808.1"/>
    </source>
</evidence>
<dbReference type="Gene3D" id="1.20.1070.10">
    <property type="entry name" value="Rhodopsin 7-helix transmembrane proteins"/>
    <property type="match status" value="1"/>
</dbReference>
<keyword evidence="4 11" id="KW-0732">Signal</keyword>
<comment type="similarity">
    <text evidence="2">Belongs to the G-protein coupled receptor 2 family. Mth subfamily.</text>
</comment>
<evidence type="ECO:0000256" key="1">
    <source>
        <dbReference type="ARBA" id="ARBA00004127"/>
    </source>
</evidence>
<keyword evidence="5 10" id="KW-1133">Transmembrane helix</keyword>
<dbReference type="InterPro" id="IPR036272">
    <property type="entry name" value="Methuselah_N_sf"/>
</dbReference>
<feature type="transmembrane region" description="Helical" evidence="10">
    <location>
        <begin position="475"/>
        <end position="501"/>
    </location>
</feature>
<feature type="transmembrane region" description="Helical" evidence="10">
    <location>
        <begin position="529"/>
        <end position="554"/>
    </location>
</feature>
<feature type="transmembrane region" description="Helical" evidence="10">
    <location>
        <begin position="423"/>
        <end position="444"/>
    </location>
</feature>
<gene>
    <name evidence="13" type="ORF">DIABBA_LOCUS7181</name>
</gene>
<dbReference type="GO" id="GO:0005886">
    <property type="term" value="C:plasma membrane"/>
    <property type="evidence" value="ECO:0007669"/>
    <property type="project" value="TreeGrafter"/>
</dbReference>
<feature type="domain" description="G-protein coupled receptors family 2 profile 2" evidence="12">
    <location>
        <begin position="311"/>
        <end position="590"/>
    </location>
</feature>
<sequence>MNLVLLLVFSSIVFKVILSDEVPKCCSAHEVLSKNGSTFNCVPDLTRRLQINTNNTNHLETSPRNICYDVFEDNFVGLKDNTVEIVTGRFFPKCCPLNTVYNTKLHSCVEKAVSNNNFINETFIKIGLTHCKIVADFDLEKDADFEYKLLDSNKKIRRTSLQDYSSFCVDKTESDSFVIRECQDGFDSCDNFRCIKKCCPDGQSYVNGPKCQDTYEHGINLTVFSTTVNNPEGNFAIVHNRTCSSIYLMREGKHNFTIHDNGSFTEWLSTGFRTEDVADPTSYCIEHTQRKNMNGYYMFHCFPEDPTALTKFEYRLWPFIMSCVFLVLTVVVYIIIKEWRKMFGKILVSYCIASFFVYVILTLGQLYTEPTSTDCQLRAFFLIFFAIAQFSWANVMSFEIWCTFGTTKIYLGTNYREAELRKFIFYSIYGWGTPLILTLITLLFSEWKVLPFAIQPYLGKVKCFFDVKQGNYAKFLFLNIPLLIIQIINMIFFVKTIIYCVKVRNEINKINDGRITHSKKKYNHDRERYNWLFLILKLSIVMGISYIFEVVTAFFNMSELGTVPKYIEIVFDSFNALQGVLIFIIFICKKKILLNLAQKCTIFGIHYSPNTSSVRTHSSLTLNGVAMTTLGSQSNNQKLV</sequence>
<feature type="transmembrane region" description="Helical" evidence="10">
    <location>
        <begin position="347"/>
        <end position="367"/>
    </location>
</feature>
<name>A0A9N9XCJ0_DIABA</name>
<dbReference type="InterPro" id="IPR017981">
    <property type="entry name" value="GPCR_2-like_7TM"/>
</dbReference>
<dbReference type="InterPro" id="IPR023311">
    <property type="entry name" value="Methusela_ecto_dom_2"/>
</dbReference>
<feature type="transmembrane region" description="Helical" evidence="10">
    <location>
        <begin position="316"/>
        <end position="335"/>
    </location>
</feature>
<evidence type="ECO:0000256" key="2">
    <source>
        <dbReference type="ARBA" id="ARBA00008979"/>
    </source>
</evidence>
<evidence type="ECO:0000256" key="3">
    <source>
        <dbReference type="ARBA" id="ARBA00022692"/>
    </source>
</evidence>
<dbReference type="PANTHER" id="PTHR47154:SF2">
    <property type="entry name" value="G-PROTEIN COUPLED RECEPTOR MTH-RELATED"/>
    <property type="match status" value="1"/>
</dbReference>
<dbReference type="Gene3D" id="2.170.180.11">
    <property type="entry name" value="Methuselah ectodomain, domain 2"/>
    <property type="match status" value="1"/>
</dbReference>
<dbReference type="PANTHER" id="PTHR47154">
    <property type="entry name" value="G-PROTEIN COUPLED RECEPTOR MTH-RELATED"/>
    <property type="match status" value="1"/>
</dbReference>
<evidence type="ECO:0000313" key="14">
    <source>
        <dbReference type="Proteomes" id="UP001153709"/>
    </source>
</evidence>
<evidence type="ECO:0000256" key="10">
    <source>
        <dbReference type="SAM" id="Phobius"/>
    </source>
</evidence>
<dbReference type="AlphaFoldDB" id="A0A9N9XCJ0"/>
<keyword evidence="14" id="KW-1185">Reference proteome</keyword>
<dbReference type="SUPFAM" id="SSF63877">
    <property type="entry name" value="Methuselah ectodomain"/>
    <property type="match status" value="1"/>
</dbReference>
<keyword evidence="9" id="KW-0807">Transducer</keyword>
<accession>A0A9N9XCJ0</accession>
<evidence type="ECO:0000256" key="6">
    <source>
        <dbReference type="ARBA" id="ARBA00023040"/>
    </source>
</evidence>
<feature type="transmembrane region" description="Helical" evidence="10">
    <location>
        <begin position="566"/>
        <end position="588"/>
    </location>
</feature>
<evidence type="ECO:0000256" key="4">
    <source>
        <dbReference type="ARBA" id="ARBA00022729"/>
    </source>
</evidence>